<evidence type="ECO:0000313" key="4">
    <source>
        <dbReference type="Proteomes" id="UP001501183"/>
    </source>
</evidence>
<name>A0ABP8NZU0_9NOCA</name>
<feature type="chain" id="PRO_5045201912" evidence="1">
    <location>
        <begin position="31"/>
        <end position="265"/>
    </location>
</feature>
<protein>
    <submittedName>
        <fullName evidence="3">Tyrosine/lipid phosphatase LipA</fullName>
    </submittedName>
</protein>
<dbReference type="Pfam" id="PF13350">
    <property type="entry name" value="Y_phosphatase3"/>
    <property type="match status" value="1"/>
</dbReference>
<dbReference type="Proteomes" id="UP001501183">
    <property type="component" value="Unassembled WGS sequence"/>
</dbReference>
<evidence type="ECO:0000313" key="3">
    <source>
        <dbReference type="EMBL" id="GAA4476613.1"/>
    </source>
</evidence>
<comment type="caution">
    <text evidence="3">The sequence shown here is derived from an EMBL/GenBank/DDBJ whole genome shotgun (WGS) entry which is preliminary data.</text>
</comment>
<dbReference type="InterPro" id="IPR026893">
    <property type="entry name" value="Tyr/Ser_Pase_IphP-type"/>
</dbReference>
<dbReference type="InterPro" id="IPR029021">
    <property type="entry name" value="Prot-tyrosine_phosphatase-like"/>
</dbReference>
<keyword evidence="1" id="KW-0732">Signal</keyword>
<sequence length="265" mass="27785">MTTTRLLRVTAAMAAATAVFVGGASGVAVASAPASTAGDVTFDRSLHLDGAKNARDVGGYATTDGHTVRTGLVYRTDALNNLSAADLTKLQSLDVKAVDDLRTVYERTVQPDRVPAGATAHWYDVLGGSSPTTLVDMNSAYVAFIDGPGASAAFASVLRDIRDTDGAVLYHCSAGKDRTGWTTAVLLTVLGVDRATVDTDYMLSNVYRDSDGTGSTGFLNGVQQSWLDSSFATAEQRYGSFDNYVHQGLGLTDADIATLKAKLLV</sequence>
<accession>A0ABP8NZU0</accession>
<organism evidence="3 4">
    <name type="scientific">Rhodococcus olei</name>
    <dbReference type="NCBI Taxonomy" id="2161675"/>
    <lineage>
        <taxon>Bacteria</taxon>
        <taxon>Bacillati</taxon>
        <taxon>Actinomycetota</taxon>
        <taxon>Actinomycetes</taxon>
        <taxon>Mycobacteriales</taxon>
        <taxon>Nocardiaceae</taxon>
        <taxon>Rhodococcus</taxon>
    </lineage>
</organism>
<evidence type="ECO:0000259" key="2">
    <source>
        <dbReference type="PROSITE" id="PS50056"/>
    </source>
</evidence>
<dbReference type="PROSITE" id="PS50056">
    <property type="entry name" value="TYR_PHOSPHATASE_2"/>
    <property type="match status" value="1"/>
</dbReference>
<dbReference type="EMBL" id="BAABFB010000029">
    <property type="protein sequence ID" value="GAA4476613.1"/>
    <property type="molecule type" value="Genomic_DNA"/>
</dbReference>
<dbReference type="InterPro" id="IPR000387">
    <property type="entry name" value="Tyr_Pase_dom"/>
</dbReference>
<evidence type="ECO:0000256" key="1">
    <source>
        <dbReference type="SAM" id="SignalP"/>
    </source>
</evidence>
<dbReference type="SUPFAM" id="SSF52799">
    <property type="entry name" value="(Phosphotyrosine protein) phosphatases II"/>
    <property type="match status" value="1"/>
</dbReference>
<keyword evidence="4" id="KW-1185">Reference proteome</keyword>
<dbReference type="Gene3D" id="3.90.190.10">
    <property type="entry name" value="Protein tyrosine phosphatase superfamily"/>
    <property type="match status" value="1"/>
</dbReference>
<proteinExistence type="predicted"/>
<dbReference type="RefSeq" id="WP_345343573.1">
    <property type="nucleotide sequence ID" value="NZ_BAABFB010000029.1"/>
</dbReference>
<feature type="domain" description="Tyrosine specific protein phosphatases" evidence="2">
    <location>
        <begin position="152"/>
        <end position="193"/>
    </location>
</feature>
<feature type="signal peptide" evidence="1">
    <location>
        <begin position="1"/>
        <end position="30"/>
    </location>
</feature>
<reference evidence="4" key="1">
    <citation type="journal article" date="2019" name="Int. J. Syst. Evol. Microbiol.">
        <title>The Global Catalogue of Microorganisms (GCM) 10K type strain sequencing project: providing services to taxonomists for standard genome sequencing and annotation.</title>
        <authorList>
            <consortium name="The Broad Institute Genomics Platform"/>
            <consortium name="The Broad Institute Genome Sequencing Center for Infectious Disease"/>
            <person name="Wu L."/>
            <person name="Ma J."/>
        </authorList>
    </citation>
    <scope>NUCLEOTIDE SEQUENCE [LARGE SCALE GENOMIC DNA]</scope>
    <source>
        <strain evidence="4">JCM 32206</strain>
    </source>
</reference>
<gene>
    <name evidence="3" type="primary">lipA_1</name>
    <name evidence="3" type="ORF">GCM10023094_16900</name>
</gene>